<dbReference type="Pfam" id="PF00392">
    <property type="entry name" value="GntR"/>
    <property type="match status" value="1"/>
</dbReference>
<dbReference type="InterPro" id="IPR015421">
    <property type="entry name" value="PyrdxlP-dep_Trfase_major"/>
</dbReference>
<name>A0ABW9JIZ6_9SPHI</name>
<evidence type="ECO:0000256" key="1">
    <source>
        <dbReference type="ARBA" id="ARBA00005384"/>
    </source>
</evidence>
<evidence type="ECO:0000313" key="7">
    <source>
        <dbReference type="EMBL" id="MFN0292374.1"/>
    </source>
</evidence>
<evidence type="ECO:0000256" key="3">
    <source>
        <dbReference type="ARBA" id="ARBA00023015"/>
    </source>
</evidence>
<evidence type="ECO:0000259" key="6">
    <source>
        <dbReference type="PROSITE" id="PS50949"/>
    </source>
</evidence>
<reference evidence="7 8" key="1">
    <citation type="submission" date="2024-12" db="EMBL/GenBank/DDBJ databases">
        <authorList>
            <person name="Hu S."/>
        </authorList>
    </citation>
    <scope>NUCLEOTIDE SEQUENCE [LARGE SCALE GENOMIC DNA]</scope>
    <source>
        <strain evidence="7 8">P-25</strain>
    </source>
</reference>
<dbReference type="SUPFAM" id="SSF46785">
    <property type="entry name" value="Winged helix' DNA-binding domain"/>
    <property type="match status" value="1"/>
</dbReference>
<sequence length="497" mass="56010">MSSPVQVPFLSFIQLDRNSKTPIYLQLAQQLINAIQRGYLLPGSKIPGSRALSELLQLHRKTVIAAYEDLHHQGWIAIKPNKGAYVMDHQRKTTERPYDALVSLSSYPSQTGYHFKQSNVLDNPFELSSCIYQFNDGSADIRLTPIKQLSGLYSATLKRKSTLRTLSNPLQASEYVKEQLSNYLNSSRGLHIAKNNLLVTRSTEMSLYVVAKLIIAPKDVVIVGELSLFTANMIFHEVGAYVQTLGVDEQGIDVDQLAVKLKTTKIRAVYITPHHHYPTTVSLSAQRRVQLLQLAQTYGFIIIEDDYDYDFQYEKSTIMPLASADVNGMVIYVGSFGKSLAPSFSSGFVVAPKNFIDEMQKYLSILDGQGDVVMEQVLAEMIAEGDMHRHLKKSLKVYQERRENCCKVIEALFGNKVSFTPPKGGLALWLRWNIPVSLMQLSKICKQHQLFIPKNILYQNKKTTAMRIGFGHLTTEEMENSLKIMHQALAKIGTTQK</sequence>
<dbReference type="CDD" id="cd07377">
    <property type="entry name" value="WHTH_GntR"/>
    <property type="match status" value="1"/>
</dbReference>
<organism evidence="7 8">
    <name type="scientific">Pedobacter helvus</name>
    <dbReference type="NCBI Taxonomy" id="2563444"/>
    <lineage>
        <taxon>Bacteria</taxon>
        <taxon>Pseudomonadati</taxon>
        <taxon>Bacteroidota</taxon>
        <taxon>Sphingobacteriia</taxon>
        <taxon>Sphingobacteriales</taxon>
        <taxon>Sphingobacteriaceae</taxon>
        <taxon>Pedobacter</taxon>
    </lineage>
</organism>
<evidence type="ECO:0000256" key="2">
    <source>
        <dbReference type="ARBA" id="ARBA00022898"/>
    </source>
</evidence>
<dbReference type="PANTHER" id="PTHR46577">
    <property type="entry name" value="HTH-TYPE TRANSCRIPTIONAL REGULATORY PROTEIN GABR"/>
    <property type="match status" value="1"/>
</dbReference>
<gene>
    <name evidence="7" type="ORF">E5L68_013290</name>
</gene>
<dbReference type="PANTHER" id="PTHR46577:SF1">
    <property type="entry name" value="HTH-TYPE TRANSCRIPTIONAL REGULATORY PROTEIN GABR"/>
    <property type="match status" value="1"/>
</dbReference>
<dbReference type="InterPro" id="IPR051446">
    <property type="entry name" value="HTH_trans_reg/aminotransferase"/>
</dbReference>
<evidence type="ECO:0000256" key="5">
    <source>
        <dbReference type="ARBA" id="ARBA00023163"/>
    </source>
</evidence>
<keyword evidence="4" id="KW-0238">DNA-binding</keyword>
<dbReference type="InterPro" id="IPR036390">
    <property type="entry name" value="WH_DNA-bd_sf"/>
</dbReference>
<comment type="similarity">
    <text evidence="1">In the C-terminal section; belongs to the class-I pyridoxal-phosphate-dependent aminotransferase family.</text>
</comment>
<keyword evidence="7" id="KW-0808">Transferase</keyword>
<dbReference type="SMART" id="SM00345">
    <property type="entry name" value="HTH_GNTR"/>
    <property type="match status" value="1"/>
</dbReference>
<feature type="domain" description="HTH gntR-type" evidence="6">
    <location>
        <begin position="21"/>
        <end position="89"/>
    </location>
</feature>
<proteinExistence type="inferred from homology"/>
<dbReference type="PROSITE" id="PS50949">
    <property type="entry name" value="HTH_GNTR"/>
    <property type="match status" value="1"/>
</dbReference>
<dbReference type="EMBL" id="SRMP02000023">
    <property type="protein sequence ID" value="MFN0292374.1"/>
    <property type="molecule type" value="Genomic_DNA"/>
</dbReference>
<dbReference type="Proteomes" id="UP001517367">
    <property type="component" value="Unassembled WGS sequence"/>
</dbReference>
<dbReference type="GO" id="GO:0008483">
    <property type="term" value="F:transaminase activity"/>
    <property type="evidence" value="ECO:0007669"/>
    <property type="project" value="UniProtKB-KW"/>
</dbReference>
<dbReference type="InterPro" id="IPR000524">
    <property type="entry name" value="Tscrpt_reg_HTH_GntR"/>
</dbReference>
<dbReference type="InterPro" id="IPR015424">
    <property type="entry name" value="PyrdxlP-dep_Trfase"/>
</dbReference>
<accession>A0ABW9JIZ6</accession>
<keyword evidence="2" id="KW-0663">Pyridoxal phosphate</keyword>
<keyword evidence="3" id="KW-0805">Transcription regulation</keyword>
<comment type="caution">
    <text evidence="7">The sequence shown here is derived from an EMBL/GenBank/DDBJ whole genome shotgun (WGS) entry which is preliminary data.</text>
</comment>
<evidence type="ECO:0000256" key="4">
    <source>
        <dbReference type="ARBA" id="ARBA00023125"/>
    </source>
</evidence>
<dbReference type="CDD" id="cd00609">
    <property type="entry name" value="AAT_like"/>
    <property type="match status" value="1"/>
</dbReference>
<protein>
    <submittedName>
        <fullName evidence="7">PLP-dependent aminotransferase family protein</fullName>
    </submittedName>
</protein>
<dbReference type="RefSeq" id="WP_138728422.1">
    <property type="nucleotide sequence ID" value="NZ_SRMP02000023.1"/>
</dbReference>
<keyword evidence="5" id="KW-0804">Transcription</keyword>
<keyword evidence="7" id="KW-0032">Aminotransferase</keyword>
<dbReference type="Gene3D" id="3.40.640.10">
    <property type="entry name" value="Type I PLP-dependent aspartate aminotransferase-like (Major domain)"/>
    <property type="match status" value="1"/>
</dbReference>
<keyword evidence="8" id="KW-1185">Reference proteome</keyword>
<dbReference type="SUPFAM" id="SSF53383">
    <property type="entry name" value="PLP-dependent transferases"/>
    <property type="match status" value="1"/>
</dbReference>
<dbReference type="InterPro" id="IPR036388">
    <property type="entry name" value="WH-like_DNA-bd_sf"/>
</dbReference>
<evidence type="ECO:0000313" key="8">
    <source>
        <dbReference type="Proteomes" id="UP001517367"/>
    </source>
</evidence>
<dbReference type="Gene3D" id="1.10.10.10">
    <property type="entry name" value="Winged helix-like DNA-binding domain superfamily/Winged helix DNA-binding domain"/>
    <property type="match status" value="1"/>
</dbReference>